<dbReference type="AlphaFoldDB" id="A0A8J2SF46"/>
<dbReference type="GO" id="GO:0016020">
    <property type="term" value="C:membrane"/>
    <property type="evidence" value="ECO:0007669"/>
    <property type="project" value="UniProtKB-SubCell"/>
</dbReference>
<name>A0A8J2SF46_9STRA</name>
<reference evidence="6" key="1">
    <citation type="submission" date="2021-11" db="EMBL/GenBank/DDBJ databases">
        <authorList>
            <consortium name="Genoscope - CEA"/>
            <person name="William W."/>
        </authorList>
    </citation>
    <scope>NUCLEOTIDE SEQUENCE</scope>
</reference>
<accession>A0A8J2SF46</accession>
<organism evidence="6 7">
    <name type="scientific">Pelagomonas calceolata</name>
    <dbReference type="NCBI Taxonomy" id="35677"/>
    <lineage>
        <taxon>Eukaryota</taxon>
        <taxon>Sar</taxon>
        <taxon>Stramenopiles</taxon>
        <taxon>Ochrophyta</taxon>
        <taxon>Pelagophyceae</taxon>
        <taxon>Pelagomonadales</taxon>
        <taxon>Pelagomonadaceae</taxon>
        <taxon>Pelagomonas</taxon>
    </lineage>
</organism>
<evidence type="ECO:0000256" key="4">
    <source>
        <dbReference type="ARBA" id="ARBA00023136"/>
    </source>
</evidence>
<sequence length="587" mass="62779">MVRGCHICEADATSDSGTIDDPIAVTPDQDQRIDLGASIASLRDVPIVDTDPSEDGWGIDDDLGASEDEESAKSVVEAVARAITNYGRRCRAEHLPDHDGWASDLRARCAETLNVSDRSRGDGADGDYVLLDETPCVRRHDVDPDAAQHLLGSLVRAESSRPSYDARVRAVLKEASQVCRASWTMVSQSERLEQRHVSFDEPPRRRSSVSVQDATKVAATAVGGGALLAGAGALTAAAAPVAVVGLVAGSLGCAGAGVAGLKARRRFVSDDDFRTVERSRGAGAPRLFLVPGWLAEGRDDDDAFSSSAGAPVVEESNEEDPSWADLVREDALELESCDWVRHMFPRSDGAVVVWEKKCLRRLKKAMADCTVYATARDKVSKVVIDETIKRSALGGLAATAQLPLSALSYVRRVDDPWAVAVQRAKGAGRRLAEALLDGTRGTAPAMLVGYGVGARVVMEALEYLAAIAGDARRQSPQRRQKAASRVECAVLLGAPVSATSERWRAARGVVSGRLINGYSTRDWMLRLVYRAKAWSIAGVAGTTPVVPEHAGQDAPMIENVDLSDLVNGHLSYAHVMEPIFARLKLEG</sequence>
<dbReference type="PANTHER" id="PTHR17920">
    <property type="entry name" value="TRANSMEMBRANE AND COILED-COIL DOMAIN-CONTAINING PROTEIN 4 TMCO4"/>
    <property type="match status" value="1"/>
</dbReference>
<feature type="region of interest" description="Disordered" evidence="5">
    <location>
        <begin position="47"/>
        <end position="69"/>
    </location>
</feature>
<dbReference type="PANTHER" id="PTHR17920:SF3">
    <property type="entry name" value="TRANSMEMBRANE AND COILED-COIL DOMAIN-CONTAINING PROTEIN 4"/>
    <property type="match status" value="1"/>
</dbReference>
<keyword evidence="4" id="KW-0472">Membrane</keyword>
<gene>
    <name evidence="6" type="ORF">PECAL_3P06390</name>
</gene>
<evidence type="ECO:0000256" key="1">
    <source>
        <dbReference type="ARBA" id="ARBA00004141"/>
    </source>
</evidence>
<dbReference type="Pfam" id="PF05277">
    <property type="entry name" value="DUF726"/>
    <property type="match status" value="1"/>
</dbReference>
<dbReference type="Proteomes" id="UP000789595">
    <property type="component" value="Unassembled WGS sequence"/>
</dbReference>
<proteinExistence type="predicted"/>
<evidence type="ECO:0000256" key="5">
    <source>
        <dbReference type="SAM" id="MobiDB-lite"/>
    </source>
</evidence>
<evidence type="ECO:0000313" key="6">
    <source>
        <dbReference type="EMBL" id="CAH0370738.1"/>
    </source>
</evidence>
<evidence type="ECO:0008006" key="8">
    <source>
        <dbReference type="Google" id="ProtNLM"/>
    </source>
</evidence>
<keyword evidence="7" id="KW-1185">Reference proteome</keyword>
<comment type="subcellular location">
    <subcellularLocation>
        <location evidence="1">Membrane</location>
        <topology evidence="1">Multi-pass membrane protein</topology>
    </subcellularLocation>
</comment>
<evidence type="ECO:0000313" key="7">
    <source>
        <dbReference type="Proteomes" id="UP000789595"/>
    </source>
</evidence>
<comment type="caution">
    <text evidence="6">The sequence shown here is derived from an EMBL/GenBank/DDBJ whole genome shotgun (WGS) entry which is preliminary data.</text>
</comment>
<keyword evidence="3" id="KW-1133">Transmembrane helix</keyword>
<evidence type="ECO:0000256" key="3">
    <source>
        <dbReference type="ARBA" id="ARBA00022989"/>
    </source>
</evidence>
<dbReference type="EMBL" id="CAKKNE010000003">
    <property type="protein sequence ID" value="CAH0370738.1"/>
    <property type="molecule type" value="Genomic_DNA"/>
</dbReference>
<dbReference type="InterPro" id="IPR007941">
    <property type="entry name" value="DUF726"/>
</dbReference>
<protein>
    <recommendedName>
        <fullName evidence="8">DUF726 domain-containing protein</fullName>
    </recommendedName>
</protein>
<dbReference type="OrthoDB" id="277931at2759"/>
<evidence type="ECO:0000256" key="2">
    <source>
        <dbReference type="ARBA" id="ARBA00022692"/>
    </source>
</evidence>
<keyword evidence="2" id="KW-0812">Transmembrane</keyword>
<feature type="compositionally biased region" description="Acidic residues" evidence="5">
    <location>
        <begin position="51"/>
        <end position="69"/>
    </location>
</feature>